<gene>
    <name evidence="2" type="ORF">E6H04_13555</name>
</gene>
<evidence type="ECO:0000313" key="2">
    <source>
        <dbReference type="EMBL" id="TMI77774.1"/>
    </source>
</evidence>
<reference evidence="2 3" key="1">
    <citation type="journal article" date="2019" name="Nat. Microbiol.">
        <title>Mediterranean grassland soil C-N compound turnover is dependent on rainfall and depth, and is mediated by genomically divergent microorganisms.</title>
        <authorList>
            <person name="Diamond S."/>
            <person name="Andeer P.F."/>
            <person name="Li Z."/>
            <person name="Crits-Christoph A."/>
            <person name="Burstein D."/>
            <person name="Anantharaman K."/>
            <person name="Lane K.R."/>
            <person name="Thomas B.C."/>
            <person name="Pan C."/>
            <person name="Northen T.R."/>
            <person name="Banfield J.F."/>
        </authorList>
    </citation>
    <scope>NUCLEOTIDE SEQUENCE [LARGE SCALE GENOMIC DNA]</scope>
    <source>
        <strain evidence="2">NP_7</strain>
    </source>
</reference>
<comment type="caution">
    <text evidence="2">The sequence shown here is derived from an EMBL/GenBank/DDBJ whole genome shotgun (WGS) entry which is preliminary data.</text>
</comment>
<organism evidence="2 3">
    <name type="scientific">Candidatus Segetimicrobium genomatis</name>
    <dbReference type="NCBI Taxonomy" id="2569760"/>
    <lineage>
        <taxon>Bacteria</taxon>
        <taxon>Bacillati</taxon>
        <taxon>Candidatus Sysuimicrobiota</taxon>
        <taxon>Candidatus Sysuimicrobiia</taxon>
        <taxon>Candidatus Sysuimicrobiales</taxon>
        <taxon>Candidatus Segetimicrobiaceae</taxon>
        <taxon>Candidatus Segetimicrobium</taxon>
    </lineage>
</organism>
<feature type="domain" description="BioF2-like acetyltransferase" evidence="1">
    <location>
        <begin position="4"/>
        <end position="81"/>
    </location>
</feature>
<sequence>VDEIRRLHARFPENIKLYAAFLDSEIIAGTIIYETDTAAHAQYIAASEVGRSSRALDLVFYQLLSAVYREKDYFDFGSSTEHEGRDLNAGLIEFKEGFGARAVMHDFYELQTGL</sequence>
<evidence type="ECO:0000259" key="1">
    <source>
        <dbReference type="Pfam" id="PF13480"/>
    </source>
</evidence>
<dbReference type="PROSITE" id="PS51191">
    <property type="entry name" value="FEMABX"/>
    <property type="match status" value="1"/>
</dbReference>
<name>A0A537J2K0_9BACT</name>
<protein>
    <submittedName>
        <fullName evidence="2">GNAT family N-acetyltransferase</fullName>
    </submittedName>
</protein>
<dbReference type="Gene3D" id="3.40.630.30">
    <property type="match status" value="1"/>
</dbReference>
<accession>A0A537J2K0</accession>
<dbReference type="Proteomes" id="UP000320048">
    <property type="component" value="Unassembled WGS sequence"/>
</dbReference>
<dbReference type="GO" id="GO:0016755">
    <property type="term" value="F:aminoacyltransferase activity"/>
    <property type="evidence" value="ECO:0007669"/>
    <property type="project" value="InterPro"/>
</dbReference>
<dbReference type="SUPFAM" id="SSF55729">
    <property type="entry name" value="Acyl-CoA N-acyltransferases (Nat)"/>
    <property type="match status" value="1"/>
</dbReference>
<dbReference type="InterPro" id="IPR016181">
    <property type="entry name" value="Acyl_CoA_acyltransferase"/>
</dbReference>
<dbReference type="EMBL" id="VBAO01000429">
    <property type="protein sequence ID" value="TMI77774.1"/>
    <property type="molecule type" value="Genomic_DNA"/>
</dbReference>
<evidence type="ECO:0000313" key="3">
    <source>
        <dbReference type="Proteomes" id="UP000320048"/>
    </source>
</evidence>
<feature type="non-terminal residue" evidence="2">
    <location>
        <position position="1"/>
    </location>
</feature>
<dbReference type="InterPro" id="IPR003447">
    <property type="entry name" value="FEMABX"/>
</dbReference>
<proteinExistence type="predicted"/>
<dbReference type="InterPro" id="IPR038740">
    <property type="entry name" value="BioF2-like_GNAT_dom"/>
</dbReference>
<dbReference type="GO" id="GO:0044038">
    <property type="term" value="P:cell wall macromolecule biosynthetic process"/>
    <property type="evidence" value="ECO:0007669"/>
    <property type="project" value="InterPro"/>
</dbReference>
<dbReference type="AlphaFoldDB" id="A0A537J2K0"/>
<keyword evidence="2" id="KW-0808">Transferase</keyword>
<dbReference type="Pfam" id="PF13480">
    <property type="entry name" value="Acetyltransf_6"/>
    <property type="match status" value="1"/>
</dbReference>